<keyword evidence="2 5" id="KW-0694">RNA-binding</keyword>
<keyword evidence="4 5" id="KW-0687">Ribonucleoprotein</keyword>
<dbReference type="STRING" id="39480.EUAN_09930"/>
<dbReference type="RefSeq" id="WP_071062293.1">
    <property type="nucleotide sequence ID" value="NZ_MKIE01000003.1"/>
</dbReference>
<comment type="caution">
    <text evidence="8">The sequence shown here is derived from an EMBL/GenBank/DDBJ whole genome shotgun (WGS) entry which is preliminary data.</text>
</comment>
<dbReference type="Proteomes" id="UP000180254">
    <property type="component" value="Unassembled WGS sequence"/>
</dbReference>
<keyword evidence="1 5" id="KW-0699">rRNA-binding</keyword>
<dbReference type="InterPro" id="IPR019972">
    <property type="entry name" value="Ribosomal_uL14_CS"/>
</dbReference>
<reference evidence="8 9" key="1">
    <citation type="submission" date="2016-09" db="EMBL/GenBank/DDBJ databases">
        <title>Genome sequence of Eubacterium angustum.</title>
        <authorList>
            <person name="Poehlein A."/>
            <person name="Daniel R."/>
        </authorList>
    </citation>
    <scope>NUCLEOTIDE SEQUENCE [LARGE SCALE GENOMIC DNA]</scope>
    <source>
        <strain evidence="8 9">DSM 1989</strain>
    </source>
</reference>
<dbReference type="PANTHER" id="PTHR11761:SF3">
    <property type="entry name" value="LARGE RIBOSOMAL SUBUNIT PROTEIN UL14M"/>
    <property type="match status" value="1"/>
</dbReference>
<dbReference type="InterPro" id="IPR036853">
    <property type="entry name" value="Ribosomal_uL14_sf"/>
</dbReference>
<dbReference type="CDD" id="cd00337">
    <property type="entry name" value="Ribosomal_uL14"/>
    <property type="match status" value="1"/>
</dbReference>
<protein>
    <recommendedName>
        <fullName evidence="5">Large ribosomal subunit protein uL14</fullName>
    </recommendedName>
</protein>
<evidence type="ECO:0000313" key="8">
    <source>
        <dbReference type="EMBL" id="OHW62430.1"/>
    </source>
</evidence>
<evidence type="ECO:0000256" key="7">
    <source>
        <dbReference type="RuleBase" id="RU003950"/>
    </source>
</evidence>
<dbReference type="InterPro" id="IPR005745">
    <property type="entry name" value="Ribosomal_uL14_bac-type"/>
</dbReference>
<dbReference type="Gene3D" id="2.40.150.20">
    <property type="entry name" value="Ribosomal protein L14"/>
    <property type="match status" value="1"/>
</dbReference>
<organism evidence="8 9">
    <name type="scientific">Andreesenia angusta</name>
    <dbReference type="NCBI Taxonomy" id="39480"/>
    <lineage>
        <taxon>Bacteria</taxon>
        <taxon>Bacillati</taxon>
        <taxon>Bacillota</taxon>
        <taxon>Tissierellia</taxon>
        <taxon>Tissierellales</taxon>
        <taxon>Gottschalkiaceae</taxon>
        <taxon>Andreesenia</taxon>
    </lineage>
</organism>
<dbReference type="GO" id="GO:0006412">
    <property type="term" value="P:translation"/>
    <property type="evidence" value="ECO:0007669"/>
    <property type="project" value="UniProtKB-UniRule"/>
</dbReference>
<keyword evidence="3 5" id="KW-0689">Ribosomal protein</keyword>
<proteinExistence type="inferred from homology"/>
<accession>A0A1S1V7Q4</accession>
<dbReference type="SUPFAM" id="SSF50193">
    <property type="entry name" value="Ribosomal protein L14"/>
    <property type="match status" value="1"/>
</dbReference>
<evidence type="ECO:0000256" key="4">
    <source>
        <dbReference type="ARBA" id="ARBA00023274"/>
    </source>
</evidence>
<dbReference type="GO" id="GO:0003735">
    <property type="term" value="F:structural constituent of ribosome"/>
    <property type="evidence" value="ECO:0007669"/>
    <property type="project" value="InterPro"/>
</dbReference>
<comment type="function">
    <text evidence="5 7">Binds to 23S rRNA. Forms part of two intersubunit bridges in the 70S ribosome.</text>
</comment>
<dbReference type="NCBIfam" id="TIGR01067">
    <property type="entry name" value="rplN_bact"/>
    <property type="match status" value="1"/>
</dbReference>
<evidence type="ECO:0000256" key="2">
    <source>
        <dbReference type="ARBA" id="ARBA00022884"/>
    </source>
</evidence>
<name>A0A1S1V7Q4_9FIRM</name>
<evidence type="ECO:0000256" key="1">
    <source>
        <dbReference type="ARBA" id="ARBA00022730"/>
    </source>
</evidence>
<dbReference type="PROSITE" id="PS00049">
    <property type="entry name" value="RIBOSOMAL_L14"/>
    <property type="match status" value="1"/>
</dbReference>
<dbReference type="PANTHER" id="PTHR11761">
    <property type="entry name" value="50S/60S RIBOSOMAL PROTEIN L14/L23"/>
    <property type="match status" value="1"/>
</dbReference>
<dbReference type="EMBL" id="MKIE01000003">
    <property type="protein sequence ID" value="OHW62430.1"/>
    <property type="molecule type" value="Genomic_DNA"/>
</dbReference>
<dbReference type="HAMAP" id="MF_01367">
    <property type="entry name" value="Ribosomal_uL14"/>
    <property type="match status" value="1"/>
</dbReference>
<evidence type="ECO:0000313" key="9">
    <source>
        <dbReference type="Proteomes" id="UP000180254"/>
    </source>
</evidence>
<dbReference type="FunFam" id="2.40.150.20:FF:000001">
    <property type="entry name" value="50S ribosomal protein L14"/>
    <property type="match status" value="1"/>
</dbReference>
<dbReference type="SMART" id="SM01374">
    <property type="entry name" value="Ribosomal_L14"/>
    <property type="match status" value="1"/>
</dbReference>
<gene>
    <name evidence="5 8" type="primary">rplN</name>
    <name evidence="8" type="ORF">EUAN_09930</name>
</gene>
<dbReference type="GO" id="GO:0070180">
    <property type="term" value="F:large ribosomal subunit rRNA binding"/>
    <property type="evidence" value="ECO:0007669"/>
    <property type="project" value="TreeGrafter"/>
</dbReference>
<dbReference type="OrthoDB" id="9806379at2"/>
<dbReference type="Pfam" id="PF00238">
    <property type="entry name" value="Ribosomal_L14"/>
    <property type="match status" value="1"/>
</dbReference>
<dbReference type="AlphaFoldDB" id="A0A1S1V7Q4"/>
<keyword evidence="9" id="KW-1185">Reference proteome</keyword>
<comment type="similarity">
    <text evidence="5 6">Belongs to the universal ribosomal protein uL14 family.</text>
</comment>
<dbReference type="GO" id="GO:0022625">
    <property type="term" value="C:cytosolic large ribosomal subunit"/>
    <property type="evidence" value="ECO:0007669"/>
    <property type="project" value="TreeGrafter"/>
</dbReference>
<dbReference type="InterPro" id="IPR000218">
    <property type="entry name" value="Ribosomal_uL14"/>
</dbReference>
<comment type="subunit">
    <text evidence="5">Part of the 50S ribosomal subunit. Forms a cluster with proteins L3 and L19. In the 70S ribosome, L14 and L19 interact and together make contacts with the 16S rRNA in bridges B5 and B8.</text>
</comment>
<evidence type="ECO:0000256" key="5">
    <source>
        <dbReference type="HAMAP-Rule" id="MF_01367"/>
    </source>
</evidence>
<evidence type="ECO:0000256" key="3">
    <source>
        <dbReference type="ARBA" id="ARBA00022980"/>
    </source>
</evidence>
<sequence>MVQNETRLKVGDNSGAKELLVIRVLGGSKRKYANVGDVVVAAVKSATPGGVVKKGDVVKAVVVRTKKGLRRNDGSYIKFDENAAVIIKEDRSPVGTRIFGPITRELRDGNFMKIISLAPEVL</sequence>
<evidence type="ECO:0000256" key="6">
    <source>
        <dbReference type="RuleBase" id="RU003949"/>
    </source>
</evidence>